<evidence type="ECO:0000256" key="1">
    <source>
        <dbReference type="SAM" id="MobiDB-lite"/>
    </source>
</evidence>
<evidence type="ECO:0000313" key="3">
    <source>
        <dbReference type="Proteomes" id="UP000000763"/>
    </source>
</evidence>
<dbReference type="EMBL" id="AP004030">
    <property type="protein sequence ID" value="BAD27670.1"/>
    <property type="molecule type" value="Genomic_DNA"/>
</dbReference>
<sequence length="97" mass="10928">MFGANSTLEESDAVTDSSYTASRAPRGKIHKNVPEQSIISGYQQDPRNGKEYDPDMAHRIQAHVQDWFPFVLATETRRVRGVRITVQFSSGMEGKRS</sequence>
<gene>
    <name evidence="2" type="primary">OJ1145_E05.14</name>
</gene>
<protein>
    <submittedName>
        <fullName evidence="2">Uncharacterized protein</fullName>
    </submittedName>
</protein>
<organism evidence="2 3">
    <name type="scientific">Oryza sativa subsp. japonica</name>
    <name type="common">Rice</name>
    <dbReference type="NCBI Taxonomy" id="39947"/>
    <lineage>
        <taxon>Eukaryota</taxon>
        <taxon>Viridiplantae</taxon>
        <taxon>Streptophyta</taxon>
        <taxon>Embryophyta</taxon>
        <taxon>Tracheophyta</taxon>
        <taxon>Spermatophyta</taxon>
        <taxon>Magnoliopsida</taxon>
        <taxon>Liliopsida</taxon>
        <taxon>Poales</taxon>
        <taxon>Poaceae</taxon>
        <taxon>BOP clade</taxon>
        <taxon>Oryzoideae</taxon>
        <taxon>Oryzeae</taxon>
        <taxon>Oryzinae</taxon>
        <taxon>Oryza</taxon>
        <taxon>Oryza sativa</taxon>
    </lineage>
</organism>
<feature type="region of interest" description="Disordered" evidence="1">
    <location>
        <begin position="1"/>
        <end position="53"/>
    </location>
</feature>
<proteinExistence type="predicted"/>
<reference evidence="3" key="2">
    <citation type="journal article" date="2008" name="Nucleic Acids Res.">
        <title>The rice annotation project database (RAP-DB): 2008 update.</title>
        <authorList>
            <consortium name="The rice annotation project (RAP)"/>
        </authorList>
    </citation>
    <scope>GENOME REANNOTATION</scope>
    <source>
        <strain evidence="3">cv. Nipponbare</strain>
    </source>
</reference>
<feature type="compositionally biased region" description="Polar residues" evidence="1">
    <location>
        <begin position="34"/>
        <end position="46"/>
    </location>
</feature>
<dbReference type="Proteomes" id="UP000000763">
    <property type="component" value="Chromosome 2"/>
</dbReference>
<feature type="compositionally biased region" description="Polar residues" evidence="1">
    <location>
        <begin position="1"/>
        <end position="21"/>
    </location>
</feature>
<reference evidence="3" key="1">
    <citation type="journal article" date="2005" name="Nature">
        <title>The map-based sequence of the rice genome.</title>
        <authorList>
            <consortium name="International rice genome sequencing project (IRGSP)"/>
            <person name="Matsumoto T."/>
            <person name="Wu J."/>
            <person name="Kanamori H."/>
            <person name="Katayose Y."/>
            <person name="Fujisawa M."/>
            <person name="Namiki N."/>
            <person name="Mizuno H."/>
            <person name="Yamamoto K."/>
            <person name="Antonio B.A."/>
            <person name="Baba T."/>
            <person name="Sakata K."/>
            <person name="Nagamura Y."/>
            <person name="Aoki H."/>
            <person name="Arikawa K."/>
            <person name="Arita K."/>
            <person name="Bito T."/>
            <person name="Chiden Y."/>
            <person name="Fujitsuka N."/>
            <person name="Fukunaka R."/>
            <person name="Hamada M."/>
            <person name="Harada C."/>
            <person name="Hayashi A."/>
            <person name="Hijishita S."/>
            <person name="Honda M."/>
            <person name="Hosokawa S."/>
            <person name="Ichikawa Y."/>
            <person name="Idonuma A."/>
            <person name="Iijima M."/>
            <person name="Ikeda M."/>
            <person name="Ikeno M."/>
            <person name="Ito K."/>
            <person name="Ito S."/>
            <person name="Ito T."/>
            <person name="Ito Y."/>
            <person name="Ito Y."/>
            <person name="Iwabuchi A."/>
            <person name="Kamiya K."/>
            <person name="Karasawa W."/>
            <person name="Kurita K."/>
            <person name="Katagiri S."/>
            <person name="Kikuta A."/>
            <person name="Kobayashi H."/>
            <person name="Kobayashi N."/>
            <person name="Machita K."/>
            <person name="Maehara T."/>
            <person name="Masukawa M."/>
            <person name="Mizubayashi T."/>
            <person name="Mukai Y."/>
            <person name="Nagasaki H."/>
            <person name="Nagata Y."/>
            <person name="Naito S."/>
            <person name="Nakashima M."/>
            <person name="Nakama Y."/>
            <person name="Nakamichi Y."/>
            <person name="Nakamura M."/>
            <person name="Meguro A."/>
            <person name="Negishi M."/>
            <person name="Ohta I."/>
            <person name="Ohta T."/>
            <person name="Okamoto M."/>
            <person name="Ono N."/>
            <person name="Saji S."/>
            <person name="Sakaguchi M."/>
            <person name="Sakai K."/>
            <person name="Shibata M."/>
            <person name="Shimokawa T."/>
            <person name="Song J."/>
            <person name="Takazaki Y."/>
            <person name="Terasawa K."/>
            <person name="Tsugane M."/>
            <person name="Tsuji K."/>
            <person name="Ueda S."/>
            <person name="Waki K."/>
            <person name="Yamagata H."/>
            <person name="Yamamoto M."/>
            <person name="Yamamoto S."/>
            <person name="Yamane H."/>
            <person name="Yoshiki S."/>
            <person name="Yoshihara R."/>
            <person name="Yukawa K."/>
            <person name="Zhong H."/>
            <person name="Yano M."/>
            <person name="Yuan Q."/>
            <person name="Ouyang S."/>
            <person name="Liu J."/>
            <person name="Jones K.M."/>
            <person name="Gansberger K."/>
            <person name="Moffat K."/>
            <person name="Hill J."/>
            <person name="Bera J."/>
            <person name="Fadrosh D."/>
            <person name="Jin S."/>
            <person name="Johri S."/>
            <person name="Kim M."/>
            <person name="Overton L."/>
            <person name="Reardon M."/>
            <person name="Tsitrin T."/>
            <person name="Vuong H."/>
            <person name="Weaver B."/>
            <person name="Ciecko A."/>
            <person name="Tallon L."/>
            <person name="Jackson J."/>
            <person name="Pai G."/>
            <person name="Aken S.V."/>
            <person name="Utterback T."/>
            <person name="Reidmuller S."/>
            <person name="Feldblyum T."/>
            <person name="Hsiao J."/>
            <person name="Zismann V."/>
            <person name="Iobst S."/>
            <person name="de Vazeille A.R."/>
            <person name="Buell C.R."/>
            <person name="Ying K."/>
            <person name="Li Y."/>
            <person name="Lu T."/>
            <person name="Huang Y."/>
            <person name="Zhao Q."/>
            <person name="Feng Q."/>
            <person name="Zhang L."/>
            <person name="Zhu J."/>
            <person name="Weng Q."/>
            <person name="Mu J."/>
            <person name="Lu Y."/>
            <person name="Fan D."/>
            <person name="Liu Y."/>
            <person name="Guan J."/>
            <person name="Zhang Y."/>
            <person name="Yu S."/>
            <person name="Liu X."/>
            <person name="Zhang Y."/>
            <person name="Hong G."/>
            <person name="Han B."/>
            <person name="Choisne N."/>
            <person name="Demange N."/>
            <person name="Orjeda G."/>
            <person name="Samain S."/>
            <person name="Cattolico L."/>
            <person name="Pelletier E."/>
            <person name="Couloux A."/>
            <person name="Segurens B."/>
            <person name="Wincker P."/>
            <person name="D'Hont A."/>
            <person name="Scarpelli C."/>
            <person name="Weissenbach J."/>
            <person name="Salanoubat M."/>
            <person name="Quetier F."/>
            <person name="Yu Y."/>
            <person name="Kim H.R."/>
            <person name="Rambo T."/>
            <person name="Currie J."/>
            <person name="Collura K."/>
            <person name="Luo M."/>
            <person name="Yang T."/>
            <person name="Ammiraju J.S.S."/>
            <person name="Engler F."/>
            <person name="Soderlund C."/>
            <person name="Wing R.A."/>
            <person name="Palmer L.E."/>
            <person name="de la Bastide M."/>
            <person name="Spiegel L."/>
            <person name="Nascimento L."/>
            <person name="Zutavern T."/>
            <person name="O'Shaughnessy A."/>
            <person name="Dike S."/>
            <person name="Dedhia N."/>
            <person name="Preston R."/>
            <person name="Balija V."/>
            <person name="McCombie W.R."/>
            <person name="Chow T."/>
            <person name="Chen H."/>
            <person name="Chung M."/>
            <person name="Chen C."/>
            <person name="Shaw J."/>
            <person name="Wu H."/>
            <person name="Hsiao K."/>
            <person name="Chao Y."/>
            <person name="Chu M."/>
            <person name="Cheng C."/>
            <person name="Hour A."/>
            <person name="Lee P."/>
            <person name="Lin S."/>
            <person name="Lin Y."/>
            <person name="Liou J."/>
            <person name="Liu S."/>
            <person name="Hsing Y."/>
            <person name="Raghuvanshi S."/>
            <person name="Mohanty A."/>
            <person name="Bharti A.K."/>
            <person name="Gaur A."/>
            <person name="Gupta V."/>
            <person name="Kumar D."/>
            <person name="Ravi V."/>
            <person name="Vij S."/>
            <person name="Kapur A."/>
            <person name="Khurana P."/>
            <person name="Khurana P."/>
            <person name="Khurana J.P."/>
            <person name="Tyagi A.K."/>
            <person name="Gaikwad K."/>
            <person name="Singh A."/>
            <person name="Dalal V."/>
            <person name="Srivastava S."/>
            <person name="Dixit A."/>
            <person name="Pal A.K."/>
            <person name="Ghazi I.A."/>
            <person name="Yadav M."/>
            <person name="Pandit A."/>
            <person name="Bhargava A."/>
            <person name="Sureshbabu K."/>
            <person name="Batra K."/>
            <person name="Sharma T.R."/>
            <person name="Mohapatra T."/>
            <person name="Singh N.K."/>
            <person name="Messing J."/>
            <person name="Nelson A.B."/>
            <person name="Fuks G."/>
            <person name="Kavchok S."/>
            <person name="Keizer G."/>
            <person name="Linton E."/>
            <person name="Llaca V."/>
            <person name="Song R."/>
            <person name="Tanyolac B."/>
            <person name="Young S."/>
            <person name="Ho-Il K."/>
            <person name="Hahn J.H."/>
            <person name="Sangsakoo G."/>
            <person name="Vanavichit A."/>
            <person name="de Mattos Luiz.A.T."/>
            <person name="Zimmer P.D."/>
            <person name="Malone G."/>
            <person name="Dellagostin O."/>
            <person name="de Oliveira A.C."/>
            <person name="Bevan M."/>
            <person name="Bancroft I."/>
            <person name="Minx P."/>
            <person name="Cordum H."/>
            <person name="Wilson R."/>
            <person name="Cheng Z."/>
            <person name="Jin W."/>
            <person name="Jiang J."/>
            <person name="Leong S.A."/>
            <person name="Iwama H."/>
            <person name="Gojobori T."/>
            <person name="Itoh T."/>
            <person name="Niimura Y."/>
            <person name="Fujii Y."/>
            <person name="Habara T."/>
            <person name="Sakai H."/>
            <person name="Sato Y."/>
            <person name="Wilson G."/>
            <person name="Kumar K."/>
            <person name="McCouch S."/>
            <person name="Juretic N."/>
            <person name="Hoen D."/>
            <person name="Wright S."/>
            <person name="Bruskiewich R."/>
            <person name="Bureau T."/>
            <person name="Miyao A."/>
            <person name="Hirochika H."/>
            <person name="Nishikawa T."/>
            <person name="Kadowaki K."/>
            <person name="Sugiura M."/>
            <person name="Burr B."/>
            <person name="Sasaki T."/>
        </authorList>
    </citation>
    <scope>NUCLEOTIDE SEQUENCE [LARGE SCALE GENOMIC DNA]</scope>
    <source>
        <strain evidence="3">cv. Nipponbare</strain>
    </source>
</reference>
<dbReference type="AlphaFoldDB" id="Q6EUJ9"/>
<name>Q6EUJ9_ORYSJ</name>
<accession>Q6EUJ9</accession>
<evidence type="ECO:0000313" key="2">
    <source>
        <dbReference type="EMBL" id="BAD27670.1"/>
    </source>
</evidence>